<dbReference type="AlphaFoldDB" id="A0AAV4VP88"/>
<gene>
    <name evidence="3" type="ORF">CEXT_477561</name>
</gene>
<protein>
    <submittedName>
        <fullName evidence="3">Uncharacterized protein</fullName>
    </submittedName>
</protein>
<dbReference type="EMBL" id="BPLR01014784">
    <property type="protein sequence ID" value="GIY71313.1"/>
    <property type="molecule type" value="Genomic_DNA"/>
</dbReference>
<evidence type="ECO:0000313" key="3">
    <source>
        <dbReference type="EMBL" id="GIY71313.1"/>
    </source>
</evidence>
<proteinExistence type="predicted"/>
<sequence length="71" mass="7991">MEHSTAFLIIVCSILMTVGVVIGLWGIDKCCEKRRQSGRNQTGDSDEESEMSSVHDSIELYEQFFYSASPK</sequence>
<keyword evidence="2" id="KW-0472">Membrane</keyword>
<organism evidence="3 4">
    <name type="scientific">Caerostris extrusa</name>
    <name type="common">Bark spider</name>
    <name type="synonym">Caerostris bankana</name>
    <dbReference type="NCBI Taxonomy" id="172846"/>
    <lineage>
        <taxon>Eukaryota</taxon>
        <taxon>Metazoa</taxon>
        <taxon>Ecdysozoa</taxon>
        <taxon>Arthropoda</taxon>
        <taxon>Chelicerata</taxon>
        <taxon>Arachnida</taxon>
        <taxon>Araneae</taxon>
        <taxon>Araneomorphae</taxon>
        <taxon>Entelegynae</taxon>
        <taxon>Araneoidea</taxon>
        <taxon>Araneidae</taxon>
        <taxon>Caerostris</taxon>
    </lineage>
</organism>
<evidence type="ECO:0000313" key="4">
    <source>
        <dbReference type="Proteomes" id="UP001054945"/>
    </source>
</evidence>
<feature type="region of interest" description="Disordered" evidence="1">
    <location>
        <begin position="36"/>
        <end position="56"/>
    </location>
</feature>
<keyword evidence="2" id="KW-1133">Transmembrane helix</keyword>
<keyword evidence="2" id="KW-0812">Transmembrane</keyword>
<dbReference type="Proteomes" id="UP001054945">
    <property type="component" value="Unassembled WGS sequence"/>
</dbReference>
<name>A0AAV4VP88_CAEEX</name>
<feature type="transmembrane region" description="Helical" evidence="2">
    <location>
        <begin position="6"/>
        <end position="27"/>
    </location>
</feature>
<keyword evidence="4" id="KW-1185">Reference proteome</keyword>
<evidence type="ECO:0000256" key="2">
    <source>
        <dbReference type="SAM" id="Phobius"/>
    </source>
</evidence>
<comment type="caution">
    <text evidence="3">The sequence shown here is derived from an EMBL/GenBank/DDBJ whole genome shotgun (WGS) entry which is preliminary data.</text>
</comment>
<accession>A0AAV4VP88</accession>
<reference evidence="3 4" key="1">
    <citation type="submission" date="2021-06" db="EMBL/GenBank/DDBJ databases">
        <title>Caerostris extrusa draft genome.</title>
        <authorList>
            <person name="Kono N."/>
            <person name="Arakawa K."/>
        </authorList>
    </citation>
    <scope>NUCLEOTIDE SEQUENCE [LARGE SCALE GENOMIC DNA]</scope>
</reference>
<evidence type="ECO:0000256" key="1">
    <source>
        <dbReference type="SAM" id="MobiDB-lite"/>
    </source>
</evidence>